<reference evidence="1 2" key="1">
    <citation type="submission" date="2024-09" db="EMBL/GenBank/DDBJ databases">
        <title>Description of Labrys sedimenti sp. nov., isolated from a diclofenac-degrading enrichment culture, and genome-based reclassification of Labrys portucalensis as a later heterotypic synonym of Labrys neptuniae.</title>
        <authorList>
            <person name="Tancsics A."/>
            <person name="Csepanyi A."/>
        </authorList>
    </citation>
    <scope>NUCLEOTIDE SEQUENCE [LARGE SCALE GENOMIC DNA]</scope>
    <source>
        <strain evidence="1 2">LMG 23412</strain>
    </source>
</reference>
<evidence type="ECO:0000313" key="1">
    <source>
        <dbReference type="EMBL" id="MFC2255009.1"/>
    </source>
</evidence>
<sequence>MEKTGNTQSRLITIRGNSGTGKSTLALAIRQALPRGVVIIGQDLLRRNILHVPDKKTSPTADYIDLSARFALDRGLHVIIEGILYDEVYGDMLRALIASHQGVTRCYRFKIPFEETLNRHTTKSNAGDFGEAEMRRWWRDDDCLFGIDETIIGPDQALAESVLQVITDCGWQPLATCAVFKGNGAK</sequence>
<gene>
    <name evidence="1" type="ORF">ACETRX_35940</name>
</gene>
<dbReference type="RefSeq" id="WP_394315588.1">
    <property type="nucleotide sequence ID" value="NZ_JBHGPK010000061.1"/>
</dbReference>
<name>A0ABV6ZS44_9HYPH</name>
<dbReference type="SUPFAM" id="SSF52540">
    <property type="entry name" value="P-loop containing nucleoside triphosphate hydrolases"/>
    <property type="match status" value="1"/>
</dbReference>
<evidence type="ECO:0000313" key="2">
    <source>
        <dbReference type="Proteomes" id="UP001595190"/>
    </source>
</evidence>
<dbReference type="Pfam" id="PF13671">
    <property type="entry name" value="AAA_33"/>
    <property type="match status" value="1"/>
</dbReference>
<comment type="caution">
    <text evidence="1">The sequence shown here is derived from an EMBL/GenBank/DDBJ whole genome shotgun (WGS) entry which is preliminary data.</text>
</comment>
<dbReference type="Proteomes" id="UP001595190">
    <property type="component" value="Unassembled WGS sequence"/>
</dbReference>
<accession>A0ABV6ZS44</accession>
<proteinExistence type="predicted"/>
<protein>
    <submittedName>
        <fullName evidence="1">AAA family ATPase</fullName>
    </submittedName>
</protein>
<organism evidence="1 2">
    <name type="scientific">Labrys neptuniae</name>
    <dbReference type="NCBI Taxonomy" id="376174"/>
    <lineage>
        <taxon>Bacteria</taxon>
        <taxon>Pseudomonadati</taxon>
        <taxon>Pseudomonadota</taxon>
        <taxon>Alphaproteobacteria</taxon>
        <taxon>Hyphomicrobiales</taxon>
        <taxon>Xanthobacteraceae</taxon>
        <taxon>Labrys</taxon>
    </lineage>
</organism>
<dbReference type="Gene3D" id="3.40.50.300">
    <property type="entry name" value="P-loop containing nucleotide triphosphate hydrolases"/>
    <property type="match status" value="1"/>
</dbReference>
<dbReference type="InterPro" id="IPR027417">
    <property type="entry name" value="P-loop_NTPase"/>
</dbReference>
<dbReference type="EMBL" id="JBHGPK010000061">
    <property type="protein sequence ID" value="MFC2255009.1"/>
    <property type="molecule type" value="Genomic_DNA"/>
</dbReference>